<accession>A0A371EYC2</accession>
<keyword evidence="3" id="KW-1185">Reference proteome</keyword>
<proteinExistence type="predicted"/>
<evidence type="ECO:0000256" key="1">
    <source>
        <dbReference type="SAM" id="MobiDB-lite"/>
    </source>
</evidence>
<gene>
    <name evidence="2" type="ORF">CR513_49692</name>
</gene>
<comment type="caution">
    <text evidence="2">The sequence shown here is derived from an EMBL/GenBank/DDBJ whole genome shotgun (WGS) entry which is preliminary data.</text>
</comment>
<evidence type="ECO:0000313" key="2">
    <source>
        <dbReference type="EMBL" id="RDX71004.1"/>
    </source>
</evidence>
<reference evidence="2" key="1">
    <citation type="submission" date="2018-05" db="EMBL/GenBank/DDBJ databases">
        <title>Draft genome of Mucuna pruriens seed.</title>
        <authorList>
            <person name="Nnadi N.E."/>
            <person name="Vos R."/>
            <person name="Hasami M.H."/>
            <person name="Devisetty U.K."/>
            <person name="Aguiy J.C."/>
        </authorList>
    </citation>
    <scope>NUCLEOTIDE SEQUENCE [LARGE SCALE GENOMIC DNA]</scope>
    <source>
        <strain evidence="2">JCA_2017</strain>
    </source>
</reference>
<sequence length="152" mass="18125">MDDTHIINFQHLQCSLSNQLKNLKGAIFQMKFFKQIRLQYKLIQTKRFNKEILQRNAAKLHRSLRIRHCNLRTNHSQGFKLWTRREQKAQIQRRDVNKTQRKRLQARKLQITRLDTRDRVASQEANTTSRAEPRSDNMLPITSTGRFSIAVL</sequence>
<feature type="non-terminal residue" evidence="2">
    <location>
        <position position="1"/>
    </location>
</feature>
<dbReference type="EMBL" id="QJKJ01011498">
    <property type="protein sequence ID" value="RDX71004.1"/>
    <property type="molecule type" value="Genomic_DNA"/>
</dbReference>
<evidence type="ECO:0000313" key="3">
    <source>
        <dbReference type="Proteomes" id="UP000257109"/>
    </source>
</evidence>
<feature type="region of interest" description="Disordered" evidence="1">
    <location>
        <begin position="115"/>
        <end position="141"/>
    </location>
</feature>
<dbReference type="AlphaFoldDB" id="A0A371EYC2"/>
<protein>
    <submittedName>
        <fullName evidence="2">Uncharacterized protein</fullName>
    </submittedName>
</protein>
<dbReference type="Proteomes" id="UP000257109">
    <property type="component" value="Unassembled WGS sequence"/>
</dbReference>
<name>A0A371EYC2_MUCPR</name>
<organism evidence="2 3">
    <name type="scientific">Mucuna pruriens</name>
    <name type="common">Velvet bean</name>
    <name type="synonym">Dolichos pruriens</name>
    <dbReference type="NCBI Taxonomy" id="157652"/>
    <lineage>
        <taxon>Eukaryota</taxon>
        <taxon>Viridiplantae</taxon>
        <taxon>Streptophyta</taxon>
        <taxon>Embryophyta</taxon>
        <taxon>Tracheophyta</taxon>
        <taxon>Spermatophyta</taxon>
        <taxon>Magnoliopsida</taxon>
        <taxon>eudicotyledons</taxon>
        <taxon>Gunneridae</taxon>
        <taxon>Pentapetalae</taxon>
        <taxon>rosids</taxon>
        <taxon>fabids</taxon>
        <taxon>Fabales</taxon>
        <taxon>Fabaceae</taxon>
        <taxon>Papilionoideae</taxon>
        <taxon>50 kb inversion clade</taxon>
        <taxon>NPAAA clade</taxon>
        <taxon>indigoferoid/millettioid clade</taxon>
        <taxon>Phaseoleae</taxon>
        <taxon>Mucuna</taxon>
    </lineage>
</organism>